<protein>
    <submittedName>
        <fullName evidence="2">Glycosyltransferase</fullName>
    </submittedName>
</protein>
<evidence type="ECO:0000259" key="1">
    <source>
        <dbReference type="Pfam" id="PF00535"/>
    </source>
</evidence>
<dbReference type="InterPro" id="IPR029044">
    <property type="entry name" value="Nucleotide-diphossugar_trans"/>
</dbReference>
<dbReference type="PANTHER" id="PTHR22916:SF3">
    <property type="entry name" value="UDP-GLCNAC:BETAGAL BETA-1,3-N-ACETYLGLUCOSAMINYLTRANSFERASE-LIKE PROTEIN 1"/>
    <property type="match status" value="1"/>
</dbReference>
<dbReference type="CDD" id="cd00761">
    <property type="entry name" value="Glyco_tranf_GTA_type"/>
    <property type="match status" value="1"/>
</dbReference>
<dbReference type="Pfam" id="PF00535">
    <property type="entry name" value="Glycos_transf_2"/>
    <property type="match status" value="1"/>
</dbReference>
<feature type="domain" description="Glycosyltransferase 2-like" evidence="1">
    <location>
        <begin position="1"/>
        <end position="131"/>
    </location>
</feature>
<dbReference type="AlphaFoldDB" id="A0A249JZH0"/>
<dbReference type="PANTHER" id="PTHR22916">
    <property type="entry name" value="GLYCOSYLTRANSFERASE"/>
    <property type="match status" value="1"/>
</dbReference>
<accession>A0A249JZH0</accession>
<evidence type="ECO:0000313" key="3">
    <source>
        <dbReference type="Proteomes" id="UP000217153"/>
    </source>
</evidence>
<dbReference type="InterPro" id="IPR001173">
    <property type="entry name" value="Glyco_trans_2-like"/>
</dbReference>
<dbReference type="KEGG" id="abam:B1s21122_06280"/>
<gene>
    <name evidence="2" type="ORF">B1s21122_06280</name>
</gene>
<dbReference type="EMBL" id="CP016768">
    <property type="protein sequence ID" value="ASY09906.2"/>
    <property type="molecule type" value="Genomic_DNA"/>
</dbReference>
<reference evidence="3" key="1">
    <citation type="submission" date="2016-10" db="EMBL/GenBank/DDBJ databases">
        <title>High microdiversification within the ubiquitous acI lineage of Actinobacteria.</title>
        <authorList>
            <person name="Neuenschwander S.M."/>
            <person name="Salcher M."/>
            <person name="Ghai R."/>
            <person name="Pernthaler J."/>
        </authorList>
    </citation>
    <scope>NUCLEOTIDE SEQUENCE [LARGE SCALE GENOMIC DNA]</scope>
</reference>
<keyword evidence="2" id="KW-0808">Transferase</keyword>
<dbReference type="GO" id="GO:0016758">
    <property type="term" value="F:hexosyltransferase activity"/>
    <property type="evidence" value="ECO:0007669"/>
    <property type="project" value="UniProtKB-ARBA"/>
</dbReference>
<dbReference type="Gene3D" id="3.90.550.10">
    <property type="entry name" value="Spore Coat Polysaccharide Biosynthesis Protein SpsA, Chain A"/>
    <property type="match status" value="1"/>
</dbReference>
<proteinExistence type="predicted"/>
<name>A0A249JZH0_9ACTN</name>
<sequence length="280" mass="32497">MPVYNSENTIRQTLESIVCQDYDEWKLLISDNFSTDLTREICQEFVELDDRITLHQQSENIGAWNNFIFVLEKSEGPYFKFQAADDVLSRDYLKSNVLELEVDSSILGSSSPDCWDWEYEEQKSPVIFELRGSQRYRLRTLRENCWRSNGLFYAIYRTNEIRNVITKEIFASKIAILDWLILARLVKAGNINRSKSGLMILGSNGASNSKELAWFNQLTSFRSKIFPYWGFFRLLKKSSGKLLIGASVEVLFWIIEMQLAHTKGLLWLILKKSGKGINTQ</sequence>
<dbReference type="SUPFAM" id="SSF53448">
    <property type="entry name" value="Nucleotide-diphospho-sugar transferases"/>
    <property type="match status" value="1"/>
</dbReference>
<dbReference type="Proteomes" id="UP000217153">
    <property type="component" value="Chromosome"/>
</dbReference>
<organism evidence="2 3">
    <name type="scientific">Candidatus Nanopelagicus limnae</name>
    <dbReference type="NCBI Taxonomy" id="1884634"/>
    <lineage>
        <taxon>Bacteria</taxon>
        <taxon>Bacillati</taxon>
        <taxon>Actinomycetota</taxon>
        <taxon>Actinomycetes</taxon>
        <taxon>Candidatus Nanopelagicales</taxon>
        <taxon>Candidatus Nanopelagicaceae</taxon>
        <taxon>Candidatus Nanopelagicus</taxon>
    </lineage>
</organism>
<keyword evidence="3" id="KW-1185">Reference proteome</keyword>
<evidence type="ECO:0000313" key="2">
    <source>
        <dbReference type="EMBL" id="ASY09906.2"/>
    </source>
</evidence>